<proteinExistence type="predicted"/>
<evidence type="ECO:0000313" key="2">
    <source>
        <dbReference type="Proteomes" id="UP001586593"/>
    </source>
</evidence>
<protein>
    <submittedName>
        <fullName evidence="1">Uncharacterized protein</fullName>
    </submittedName>
</protein>
<evidence type="ECO:0000313" key="1">
    <source>
        <dbReference type="EMBL" id="KAL1881438.1"/>
    </source>
</evidence>
<gene>
    <name evidence="1" type="ORF">VTK73DRAFT_3956</name>
</gene>
<accession>A0ABR3XZI1</accession>
<organism evidence="1 2">
    <name type="scientific">Phialemonium thermophilum</name>
    <dbReference type="NCBI Taxonomy" id="223376"/>
    <lineage>
        <taxon>Eukaryota</taxon>
        <taxon>Fungi</taxon>
        <taxon>Dikarya</taxon>
        <taxon>Ascomycota</taxon>
        <taxon>Pezizomycotina</taxon>
        <taxon>Sordariomycetes</taxon>
        <taxon>Sordariomycetidae</taxon>
        <taxon>Cephalothecales</taxon>
        <taxon>Cephalothecaceae</taxon>
        <taxon>Phialemonium</taxon>
    </lineage>
</organism>
<reference evidence="1 2" key="1">
    <citation type="journal article" date="2024" name="Commun. Biol.">
        <title>Comparative genomic analysis of thermophilic fungi reveals convergent evolutionary adaptations and gene losses.</title>
        <authorList>
            <person name="Steindorff A.S."/>
            <person name="Aguilar-Pontes M.V."/>
            <person name="Robinson A.J."/>
            <person name="Andreopoulos B."/>
            <person name="LaButti K."/>
            <person name="Kuo A."/>
            <person name="Mondo S."/>
            <person name="Riley R."/>
            <person name="Otillar R."/>
            <person name="Haridas S."/>
            <person name="Lipzen A."/>
            <person name="Grimwood J."/>
            <person name="Schmutz J."/>
            <person name="Clum A."/>
            <person name="Reid I.D."/>
            <person name="Moisan M.C."/>
            <person name="Butler G."/>
            <person name="Nguyen T.T.M."/>
            <person name="Dewar K."/>
            <person name="Conant G."/>
            <person name="Drula E."/>
            <person name="Henrissat B."/>
            <person name="Hansel C."/>
            <person name="Singer S."/>
            <person name="Hutchinson M.I."/>
            <person name="de Vries R.P."/>
            <person name="Natvig D.O."/>
            <person name="Powell A.J."/>
            <person name="Tsang A."/>
            <person name="Grigoriev I.V."/>
        </authorList>
    </citation>
    <scope>NUCLEOTIDE SEQUENCE [LARGE SCALE GENOMIC DNA]</scope>
    <source>
        <strain evidence="1 2">ATCC 24622</strain>
    </source>
</reference>
<name>A0ABR3XZI1_9PEZI</name>
<sequence>MLLCARLVVDQGTLPAQSPAQNQAARLLNTLGKVPTPQRLKIHNKSGYRMYLDLVPGSVPGPPSGLVDLPHQSQTLFVSSLSLTPQFLTLPFASQESLPQSSAINQTICEALATGSQTSGLSRRPFVVQHFSLSFVACFEYDILLSATFYLEEWLQAEDPSGLIASLIYA</sequence>
<dbReference type="Proteomes" id="UP001586593">
    <property type="component" value="Unassembled WGS sequence"/>
</dbReference>
<comment type="caution">
    <text evidence="1">The sequence shown here is derived from an EMBL/GenBank/DDBJ whole genome shotgun (WGS) entry which is preliminary data.</text>
</comment>
<dbReference type="EMBL" id="JAZHXJ010000023">
    <property type="protein sequence ID" value="KAL1881438.1"/>
    <property type="molecule type" value="Genomic_DNA"/>
</dbReference>
<keyword evidence="2" id="KW-1185">Reference proteome</keyword>